<dbReference type="AlphaFoldDB" id="A0AA88DE37"/>
<comment type="similarity">
    <text evidence="2 8">Belongs to the glycosyl hydrolase 28 family.</text>
</comment>
<gene>
    <name evidence="9" type="ORF">TIFTF001_020879</name>
</gene>
<dbReference type="EMBL" id="BTGU01000038">
    <property type="protein sequence ID" value="GMN51732.1"/>
    <property type="molecule type" value="Genomic_DNA"/>
</dbReference>
<dbReference type="InterPro" id="IPR012334">
    <property type="entry name" value="Pectin_lyas_fold"/>
</dbReference>
<dbReference type="Pfam" id="PF00295">
    <property type="entry name" value="Glyco_hydro_28"/>
    <property type="match status" value="1"/>
</dbReference>
<dbReference type="GO" id="GO:0005975">
    <property type="term" value="P:carbohydrate metabolic process"/>
    <property type="evidence" value="ECO:0007669"/>
    <property type="project" value="InterPro"/>
</dbReference>
<dbReference type="GO" id="GO:0004650">
    <property type="term" value="F:polygalacturonase activity"/>
    <property type="evidence" value="ECO:0007669"/>
    <property type="project" value="InterPro"/>
</dbReference>
<protein>
    <submittedName>
        <fullName evidence="9">Uncharacterized protein</fullName>
    </submittedName>
</protein>
<evidence type="ECO:0000313" key="10">
    <source>
        <dbReference type="Proteomes" id="UP001187192"/>
    </source>
</evidence>
<keyword evidence="4" id="KW-0964">Secreted</keyword>
<evidence type="ECO:0000256" key="6">
    <source>
        <dbReference type="ARBA" id="ARBA00023295"/>
    </source>
</evidence>
<organism evidence="9 10">
    <name type="scientific">Ficus carica</name>
    <name type="common">Common fig</name>
    <dbReference type="NCBI Taxonomy" id="3494"/>
    <lineage>
        <taxon>Eukaryota</taxon>
        <taxon>Viridiplantae</taxon>
        <taxon>Streptophyta</taxon>
        <taxon>Embryophyta</taxon>
        <taxon>Tracheophyta</taxon>
        <taxon>Spermatophyta</taxon>
        <taxon>Magnoliopsida</taxon>
        <taxon>eudicotyledons</taxon>
        <taxon>Gunneridae</taxon>
        <taxon>Pentapetalae</taxon>
        <taxon>rosids</taxon>
        <taxon>fabids</taxon>
        <taxon>Rosales</taxon>
        <taxon>Moraceae</taxon>
        <taxon>Ficeae</taxon>
        <taxon>Ficus</taxon>
    </lineage>
</organism>
<evidence type="ECO:0000256" key="7">
    <source>
        <dbReference type="ARBA" id="ARBA00023316"/>
    </source>
</evidence>
<keyword evidence="3" id="KW-0134">Cell wall</keyword>
<dbReference type="InterPro" id="IPR000743">
    <property type="entry name" value="Glyco_hydro_28"/>
</dbReference>
<reference evidence="9" key="1">
    <citation type="submission" date="2023-07" db="EMBL/GenBank/DDBJ databases">
        <title>draft genome sequence of fig (Ficus carica).</title>
        <authorList>
            <person name="Takahashi T."/>
            <person name="Nishimura K."/>
        </authorList>
    </citation>
    <scope>NUCLEOTIDE SEQUENCE</scope>
</reference>
<evidence type="ECO:0000256" key="1">
    <source>
        <dbReference type="ARBA" id="ARBA00004191"/>
    </source>
</evidence>
<dbReference type="InterPro" id="IPR011050">
    <property type="entry name" value="Pectin_lyase_fold/virulence"/>
</dbReference>
<comment type="caution">
    <text evidence="9">The sequence shown here is derived from an EMBL/GenBank/DDBJ whole genome shotgun (WGS) entry which is preliminary data.</text>
</comment>
<proteinExistence type="inferred from homology"/>
<dbReference type="Gene3D" id="2.160.20.10">
    <property type="entry name" value="Single-stranded right-handed beta-helix, Pectin lyase-like"/>
    <property type="match status" value="1"/>
</dbReference>
<evidence type="ECO:0000256" key="3">
    <source>
        <dbReference type="ARBA" id="ARBA00022512"/>
    </source>
</evidence>
<name>A0AA88DE37_FICCA</name>
<comment type="subcellular location">
    <subcellularLocation>
        <location evidence="1">Secreted</location>
        <location evidence="1">Cell wall</location>
    </subcellularLocation>
</comment>
<evidence type="ECO:0000256" key="8">
    <source>
        <dbReference type="RuleBase" id="RU361169"/>
    </source>
</evidence>
<keyword evidence="7" id="KW-0961">Cell wall biogenesis/degradation</keyword>
<evidence type="ECO:0000313" key="9">
    <source>
        <dbReference type="EMBL" id="GMN51732.1"/>
    </source>
</evidence>
<dbReference type="PANTHER" id="PTHR31375">
    <property type="match status" value="1"/>
</dbReference>
<evidence type="ECO:0000256" key="5">
    <source>
        <dbReference type="ARBA" id="ARBA00022801"/>
    </source>
</evidence>
<keyword evidence="5 8" id="KW-0378">Hydrolase</keyword>
<dbReference type="Proteomes" id="UP001187192">
    <property type="component" value="Unassembled WGS sequence"/>
</dbReference>
<dbReference type="SUPFAM" id="SSF51126">
    <property type="entry name" value="Pectin lyase-like"/>
    <property type="match status" value="1"/>
</dbReference>
<keyword evidence="6 8" id="KW-0326">Glycosidase</keyword>
<dbReference type="GO" id="GO:0071555">
    <property type="term" value="P:cell wall organization"/>
    <property type="evidence" value="ECO:0007669"/>
    <property type="project" value="UniProtKB-KW"/>
</dbReference>
<keyword evidence="10" id="KW-1185">Reference proteome</keyword>
<evidence type="ECO:0000256" key="4">
    <source>
        <dbReference type="ARBA" id="ARBA00022525"/>
    </source>
</evidence>
<accession>A0AA88DE37</accession>
<sequence>MNNNVQNPIIIYQDYCPSGNCDPQGSSQVQISDVKFMNISGTASSKVAVVLKCSESKPCRERMDLQFPNVIM</sequence>
<evidence type="ECO:0000256" key="2">
    <source>
        <dbReference type="ARBA" id="ARBA00008834"/>
    </source>
</evidence>